<organism evidence="6 7">
    <name type="scientific">Aspergillus versicolor CBS 583.65</name>
    <dbReference type="NCBI Taxonomy" id="1036611"/>
    <lineage>
        <taxon>Eukaryota</taxon>
        <taxon>Fungi</taxon>
        <taxon>Dikarya</taxon>
        <taxon>Ascomycota</taxon>
        <taxon>Pezizomycotina</taxon>
        <taxon>Eurotiomycetes</taxon>
        <taxon>Eurotiomycetidae</taxon>
        <taxon>Eurotiales</taxon>
        <taxon>Aspergillaceae</taxon>
        <taxon>Aspergillus</taxon>
        <taxon>Aspergillus subgen. Nidulantes</taxon>
    </lineage>
</organism>
<keyword evidence="7" id="KW-1185">Reference proteome</keyword>
<dbReference type="AlphaFoldDB" id="A0A1L9P9T7"/>
<dbReference type="GO" id="GO:0003677">
    <property type="term" value="F:DNA binding"/>
    <property type="evidence" value="ECO:0007669"/>
    <property type="project" value="UniProtKB-KW"/>
</dbReference>
<dbReference type="STRING" id="1036611.A0A1L9P9T7"/>
<feature type="domain" description="Zn(2)-C6 fungal-type" evidence="5">
    <location>
        <begin position="14"/>
        <end position="42"/>
    </location>
</feature>
<dbReference type="PROSITE" id="PS00463">
    <property type="entry name" value="ZN2_CY6_FUNGAL_1"/>
    <property type="match status" value="1"/>
</dbReference>
<keyword evidence="2" id="KW-0238">DNA-binding</keyword>
<dbReference type="PROSITE" id="PS50048">
    <property type="entry name" value="ZN2_CY6_FUNGAL_2"/>
    <property type="match status" value="1"/>
</dbReference>
<dbReference type="CDD" id="cd00067">
    <property type="entry name" value="GAL4"/>
    <property type="match status" value="1"/>
</dbReference>
<dbReference type="InterPro" id="IPR036864">
    <property type="entry name" value="Zn2-C6_fun-type_DNA-bd_sf"/>
</dbReference>
<dbReference type="OrthoDB" id="3477330at2759"/>
<keyword evidence="4" id="KW-0539">Nucleus</keyword>
<gene>
    <name evidence="6" type="ORF">ASPVEDRAFT_37742</name>
</gene>
<dbReference type="EMBL" id="KV878126">
    <property type="protein sequence ID" value="OJI98299.1"/>
    <property type="molecule type" value="Genomic_DNA"/>
</dbReference>
<dbReference type="RefSeq" id="XP_040664062.1">
    <property type="nucleotide sequence ID" value="XM_040811565.1"/>
</dbReference>
<dbReference type="VEuPathDB" id="FungiDB:ASPVEDRAFT_37742"/>
<dbReference type="PANTHER" id="PTHR31069">
    <property type="entry name" value="OLEATE-ACTIVATED TRANSCRIPTION FACTOR 1-RELATED"/>
    <property type="match status" value="1"/>
</dbReference>
<dbReference type="GeneID" id="63727076"/>
<dbReference type="Proteomes" id="UP000184073">
    <property type="component" value="Unassembled WGS sequence"/>
</dbReference>
<dbReference type="InterPro" id="IPR021858">
    <property type="entry name" value="Fun_TF"/>
</dbReference>
<keyword evidence="1" id="KW-0805">Transcription regulation</keyword>
<evidence type="ECO:0000256" key="3">
    <source>
        <dbReference type="ARBA" id="ARBA00023163"/>
    </source>
</evidence>
<dbReference type="GO" id="GO:0000981">
    <property type="term" value="F:DNA-binding transcription factor activity, RNA polymerase II-specific"/>
    <property type="evidence" value="ECO:0007669"/>
    <property type="project" value="InterPro"/>
</dbReference>
<name>A0A1L9P9T7_ASPVE</name>
<dbReference type="InterPro" id="IPR001138">
    <property type="entry name" value="Zn2Cys6_DnaBD"/>
</dbReference>
<dbReference type="Pfam" id="PF11951">
    <property type="entry name" value="Fungal_trans_2"/>
    <property type="match status" value="1"/>
</dbReference>
<sequence>MSNAQRRHHKTYSGCWTCRARKVKCDEARPSCRQCRRSGRECEGYNVRLRWVINEEADSDISLQIPQSQRSRVALSPHRTRIPFSKVEEILTRLDALESPCKQADRTDLSLFISGFGVFGRTSSTSVEPSSDEHSHDGRIVTYADHSTPPPLWVSSPYSVGEDRVLPPTAPELFGEVSHETLDTPGHTDDIPQLLHAHDDSLSVPSPNLCPEPLYLSSTERFLINHYANRVVQLFCVVDNEKSMWKTIHLPKGLQAAGELSLTGSTSTIRKALLSTLLSISAFCLFNYRKSQLRRDEAIQWKATAEEFRCKAIELLKDAMDTDLYSRPLPKYKDFLATMLSMVTINVISGDIDTCGLHLDGALRFINHAQSWKTRYSSKAQGLHRQYLYLRTIYESTCPRGRLKNHPFLSPTISGADPNSSQDIFRRDLLRRHSFNIQSSPRDNSHITSYETVYGIPYDLLFLLTQVIELINKLHDSQSPSQGLLIPDHLVAECDELENTIMEWRGDIILDDTVQTNINSQIIHQQTIAFHNALIIYFAQHIRLLSHRFLQPYVKSVLESIEAMERIKFETNILAAPLYWPAFVAASEAFDGALQERFRRWHDHMEVYGIEALRTGMDVVEEVWNAGPSARNRTTSYWRAIVEDKGMVLMLS</sequence>
<evidence type="ECO:0000259" key="5">
    <source>
        <dbReference type="PROSITE" id="PS50048"/>
    </source>
</evidence>
<protein>
    <recommendedName>
        <fullName evidence="5">Zn(2)-C6 fungal-type domain-containing protein</fullName>
    </recommendedName>
</protein>
<dbReference type="InterPro" id="IPR050675">
    <property type="entry name" value="OAF3"/>
</dbReference>
<evidence type="ECO:0000256" key="2">
    <source>
        <dbReference type="ARBA" id="ARBA00023125"/>
    </source>
</evidence>
<dbReference type="Gene3D" id="4.10.240.10">
    <property type="entry name" value="Zn(2)-C6 fungal-type DNA-binding domain"/>
    <property type="match status" value="1"/>
</dbReference>
<dbReference type="Pfam" id="PF00172">
    <property type="entry name" value="Zn_clus"/>
    <property type="match status" value="1"/>
</dbReference>
<dbReference type="SMART" id="SM00066">
    <property type="entry name" value="GAL4"/>
    <property type="match status" value="1"/>
</dbReference>
<evidence type="ECO:0000313" key="7">
    <source>
        <dbReference type="Proteomes" id="UP000184073"/>
    </source>
</evidence>
<reference evidence="7" key="1">
    <citation type="journal article" date="2017" name="Genome Biol.">
        <title>Comparative genomics reveals high biological diversity and specific adaptations in the industrially and medically important fungal genus Aspergillus.</title>
        <authorList>
            <person name="de Vries R.P."/>
            <person name="Riley R."/>
            <person name="Wiebenga A."/>
            <person name="Aguilar-Osorio G."/>
            <person name="Amillis S."/>
            <person name="Uchima C.A."/>
            <person name="Anderluh G."/>
            <person name="Asadollahi M."/>
            <person name="Askin M."/>
            <person name="Barry K."/>
            <person name="Battaglia E."/>
            <person name="Bayram O."/>
            <person name="Benocci T."/>
            <person name="Braus-Stromeyer S.A."/>
            <person name="Caldana C."/>
            <person name="Canovas D."/>
            <person name="Cerqueira G.C."/>
            <person name="Chen F."/>
            <person name="Chen W."/>
            <person name="Choi C."/>
            <person name="Clum A."/>
            <person name="Dos Santos R.A."/>
            <person name="Damasio A.R."/>
            <person name="Diallinas G."/>
            <person name="Emri T."/>
            <person name="Fekete E."/>
            <person name="Flipphi M."/>
            <person name="Freyberg S."/>
            <person name="Gallo A."/>
            <person name="Gournas C."/>
            <person name="Habgood R."/>
            <person name="Hainaut M."/>
            <person name="Harispe M.L."/>
            <person name="Henrissat B."/>
            <person name="Hilden K.S."/>
            <person name="Hope R."/>
            <person name="Hossain A."/>
            <person name="Karabika E."/>
            <person name="Karaffa L."/>
            <person name="Karanyi Z."/>
            <person name="Krasevec N."/>
            <person name="Kuo A."/>
            <person name="Kusch H."/>
            <person name="LaButti K."/>
            <person name="Lagendijk E.L."/>
            <person name="Lapidus A."/>
            <person name="Levasseur A."/>
            <person name="Lindquist E."/>
            <person name="Lipzen A."/>
            <person name="Logrieco A.F."/>
            <person name="MacCabe A."/>
            <person name="Maekelae M.R."/>
            <person name="Malavazi I."/>
            <person name="Melin P."/>
            <person name="Meyer V."/>
            <person name="Mielnichuk N."/>
            <person name="Miskei M."/>
            <person name="Molnar A.P."/>
            <person name="Mule G."/>
            <person name="Ngan C.Y."/>
            <person name="Orejas M."/>
            <person name="Orosz E."/>
            <person name="Ouedraogo J.P."/>
            <person name="Overkamp K.M."/>
            <person name="Park H.-S."/>
            <person name="Perrone G."/>
            <person name="Piumi F."/>
            <person name="Punt P.J."/>
            <person name="Ram A.F."/>
            <person name="Ramon A."/>
            <person name="Rauscher S."/>
            <person name="Record E."/>
            <person name="Riano-Pachon D.M."/>
            <person name="Robert V."/>
            <person name="Roehrig J."/>
            <person name="Ruller R."/>
            <person name="Salamov A."/>
            <person name="Salih N.S."/>
            <person name="Samson R.A."/>
            <person name="Sandor E."/>
            <person name="Sanguinetti M."/>
            <person name="Schuetze T."/>
            <person name="Sepcic K."/>
            <person name="Shelest E."/>
            <person name="Sherlock G."/>
            <person name="Sophianopoulou V."/>
            <person name="Squina F.M."/>
            <person name="Sun H."/>
            <person name="Susca A."/>
            <person name="Todd R.B."/>
            <person name="Tsang A."/>
            <person name="Unkles S.E."/>
            <person name="van de Wiele N."/>
            <person name="van Rossen-Uffink D."/>
            <person name="Oliveira J.V."/>
            <person name="Vesth T.C."/>
            <person name="Visser J."/>
            <person name="Yu J.-H."/>
            <person name="Zhou M."/>
            <person name="Andersen M.R."/>
            <person name="Archer D.B."/>
            <person name="Baker S.E."/>
            <person name="Benoit I."/>
            <person name="Brakhage A.A."/>
            <person name="Braus G.H."/>
            <person name="Fischer R."/>
            <person name="Frisvad J.C."/>
            <person name="Goldman G.H."/>
            <person name="Houbraken J."/>
            <person name="Oakley B."/>
            <person name="Pocsi I."/>
            <person name="Scazzocchio C."/>
            <person name="Seiboth B."/>
            <person name="vanKuyk P.A."/>
            <person name="Wortman J."/>
            <person name="Dyer P.S."/>
            <person name="Grigoriev I.V."/>
        </authorList>
    </citation>
    <scope>NUCLEOTIDE SEQUENCE [LARGE SCALE GENOMIC DNA]</scope>
    <source>
        <strain evidence="7">CBS 583.65</strain>
    </source>
</reference>
<evidence type="ECO:0000313" key="6">
    <source>
        <dbReference type="EMBL" id="OJI98299.1"/>
    </source>
</evidence>
<dbReference type="PANTHER" id="PTHR31069:SF32">
    <property type="entry name" value="ARGININE METABOLISM REGULATION PROTEIN II"/>
    <property type="match status" value="1"/>
</dbReference>
<evidence type="ECO:0000256" key="1">
    <source>
        <dbReference type="ARBA" id="ARBA00023015"/>
    </source>
</evidence>
<accession>A0A1L9P9T7</accession>
<proteinExistence type="predicted"/>
<keyword evidence="3" id="KW-0804">Transcription</keyword>
<dbReference type="GO" id="GO:0008270">
    <property type="term" value="F:zinc ion binding"/>
    <property type="evidence" value="ECO:0007669"/>
    <property type="project" value="InterPro"/>
</dbReference>
<evidence type="ECO:0000256" key="4">
    <source>
        <dbReference type="ARBA" id="ARBA00023242"/>
    </source>
</evidence>
<dbReference type="SUPFAM" id="SSF57701">
    <property type="entry name" value="Zn2/Cys6 DNA-binding domain"/>
    <property type="match status" value="1"/>
</dbReference>